<comment type="cofactor">
    <cofactor evidence="6">
        <name>Mg(2+)</name>
        <dbReference type="ChEBI" id="CHEBI:18420"/>
    </cofactor>
</comment>
<feature type="region of interest" description="Disordered" evidence="7">
    <location>
        <begin position="323"/>
        <end position="342"/>
    </location>
</feature>
<evidence type="ECO:0000259" key="8">
    <source>
        <dbReference type="SMART" id="SM00852"/>
    </source>
</evidence>
<proteinExistence type="inferred from homology"/>
<gene>
    <name evidence="9" type="primary">moeA_2</name>
    <name evidence="9" type="ORF">EKPJFOCH_3269</name>
</gene>
<dbReference type="Pfam" id="PF03453">
    <property type="entry name" value="MoeA_N"/>
    <property type="match status" value="1"/>
</dbReference>
<reference evidence="9" key="2">
    <citation type="submission" date="2021-08" db="EMBL/GenBank/DDBJ databases">
        <authorList>
            <person name="Tani A."/>
            <person name="Ola A."/>
            <person name="Ogura Y."/>
            <person name="Katsura K."/>
            <person name="Hayashi T."/>
        </authorList>
    </citation>
    <scope>NUCLEOTIDE SEQUENCE</scope>
    <source>
        <strain evidence="9">DSM 23674</strain>
    </source>
</reference>
<dbReference type="InterPro" id="IPR005111">
    <property type="entry name" value="MoeA_C_domain_IV"/>
</dbReference>
<evidence type="ECO:0000313" key="9">
    <source>
        <dbReference type="EMBL" id="GJE56761.1"/>
    </source>
</evidence>
<evidence type="ECO:0000256" key="2">
    <source>
        <dbReference type="ARBA" id="ARBA00005046"/>
    </source>
</evidence>
<dbReference type="InterPro" id="IPR036688">
    <property type="entry name" value="MoeA_C_domain_IV_sf"/>
</dbReference>
<dbReference type="SMART" id="SM00852">
    <property type="entry name" value="MoCF_biosynth"/>
    <property type="match status" value="1"/>
</dbReference>
<reference evidence="9" key="1">
    <citation type="journal article" date="2021" name="Front. Microbiol.">
        <title>Comprehensive Comparative Genomics and Phenotyping of Methylobacterium Species.</title>
        <authorList>
            <person name="Alessa O."/>
            <person name="Ogura Y."/>
            <person name="Fujitani Y."/>
            <person name="Takami H."/>
            <person name="Hayashi T."/>
            <person name="Sahin N."/>
            <person name="Tani A."/>
        </authorList>
    </citation>
    <scope>NUCLEOTIDE SEQUENCE</scope>
    <source>
        <strain evidence="9">DSM 23674</strain>
    </source>
</reference>
<dbReference type="SUPFAM" id="SSF53218">
    <property type="entry name" value="Molybdenum cofactor biosynthesis proteins"/>
    <property type="match status" value="1"/>
</dbReference>
<dbReference type="PANTHER" id="PTHR10192:SF5">
    <property type="entry name" value="GEPHYRIN"/>
    <property type="match status" value="1"/>
</dbReference>
<keyword evidence="10" id="KW-1185">Reference proteome</keyword>
<name>A0ABQ4TN95_9HYPH</name>
<keyword evidence="6" id="KW-0460">Magnesium</keyword>
<accession>A0ABQ4TN95</accession>
<comment type="similarity">
    <text evidence="3 6">Belongs to the MoeA family.</text>
</comment>
<comment type="pathway">
    <text evidence="2 6">Cofactor biosynthesis; molybdopterin biosynthesis.</text>
</comment>
<dbReference type="Proteomes" id="UP001055101">
    <property type="component" value="Unassembled WGS sequence"/>
</dbReference>
<evidence type="ECO:0000256" key="3">
    <source>
        <dbReference type="ARBA" id="ARBA00010763"/>
    </source>
</evidence>
<evidence type="ECO:0000256" key="6">
    <source>
        <dbReference type="RuleBase" id="RU365090"/>
    </source>
</evidence>
<dbReference type="PANTHER" id="PTHR10192">
    <property type="entry name" value="MOLYBDOPTERIN BIOSYNTHESIS PROTEIN"/>
    <property type="match status" value="1"/>
</dbReference>
<comment type="function">
    <text evidence="1 6">Catalyzes the insertion of molybdate into adenylated molybdopterin with the concomitant release of AMP.</text>
</comment>
<dbReference type="Gene3D" id="3.40.980.10">
    <property type="entry name" value="MoaB/Mog-like domain"/>
    <property type="match status" value="1"/>
</dbReference>
<keyword evidence="6" id="KW-0808">Transferase</keyword>
<keyword evidence="4 6" id="KW-0501">Molybdenum cofactor biosynthesis</keyword>
<dbReference type="CDD" id="cd00887">
    <property type="entry name" value="MoeA"/>
    <property type="match status" value="1"/>
</dbReference>
<dbReference type="RefSeq" id="WP_147816543.1">
    <property type="nucleotide sequence ID" value="NZ_BPRA01000015.1"/>
</dbReference>
<evidence type="ECO:0000313" key="10">
    <source>
        <dbReference type="Proteomes" id="UP001055101"/>
    </source>
</evidence>
<feature type="domain" description="MoaB/Mog" evidence="8">
    <location>
        <begin position="179"/>
        <end position="318"/>
    </location>
</feature>
<protein>
    <recommendedName>
        <fullName evidence="6">Molybdopterin molybdenumtransferase</fullName>
        <ecNumber evidence="6">2.10.1.1</ecNumber>
    </recommendedName>
</protein>
<dbReference type="InterPro" id="IPR036135">
    <property type="entry name" value="MoeA_linker/N_sf"/>
</dbReference>
<dbReference type="InterPro" id="IPR001453">
    <property type="entry name" value="MoaB/Mog_dom"/>
</dbReference>
<dbReference type="EMBL" id="BPRA01000015">
    <property type="protein sequence ID" value="GJE56761.1"/>
    <property type="molecule type" value="Genomic_DNA"/>
</dbReference>
<keyword evidence="6" id="KW-0500">Molybdenum</keyword>
<dbReference type="Pfam" id="PF03454">
    <property type="entry name" value="MoeA_C"/>
    <property type="match status" value="1"/>
</dbReference>
<evidence type="ECO:0000256" key="4">
    <source>
        <dbReference type="ARBA" id="ARBA00023150"/>
    </source>
</evidence>
<organism evidence="9 10">
    <name type="scientific">Methylobacterium thuringiense</name>
    <dbReference type="NCBI Taxonomy" id="1003091"/>
    <lineage>
        <taxon>Bacteria</taxon>
        <taxon>Pseudomonadati</taxon>
        <taxon>Pseudomonadota</taxon>
        <taxon>Alphaproteobacteria</taxon>
        <taxon>Hyphomicrobiales</taxon>
        <taxon>Methylobacteriaceae</taxon>
        <taxon>Methylobacterium</taxon>
    </lineage>
</organism>
<evidence type="ECO:0000256" key="1">
    <source>
        <dbReference type="ARBA" id="ARBA00002901"/>
    </source>
</evidence>
<dbReference type="InterPro" id="IPR036425">
    <property type="entry name" value="MoaB/Mog-like_dom_sf"/>
</dbReference>
<dbReference type="Pfam" id="PF00994">
    <property type="entry name" value="MoCF_biosynth"/>
    <property type="match status" value="1"/>
</dbReference>
<dbReference type="SUPFAM" id="SSF63867">
    <property type="entry name" value="MoeA C-terminal domain-like"/>
    <property type="match status" value="1"/>
</dbReference>
<dbReference type="InterPro" id="IPR038987">
    <property type="entry name" value="MoeA-like"/>
</dbReference>
<evidence type="ECO:0000256" key="7">
    <source>
        <dbReference type="SAM" id="MobiDB-lite"/>
    </source>
</evidence>
<comment type="catalytic activity">
    <reaction evidence="5">
        <text>adenylyl-molybdopterin + molybdate = Mo-molybdopterin + AMP + H(+)</text>
        <dbReference type="Rhea" id="RHEA:35047"/>
        <dbReference type="ChEBI" id="CHEBI:15378"/>
        <dbReference type="ChEBI" id="CHEBI:36264"/>
        <dbReference type="ChEBI" id="CHEBI:62727"/>
        <dbReference type="ChEBI" id="CHEBI:71302"/>
        <dbReference type="ChEBI" id="CHEBI:456215"/>
        <dbReference type="EC" id="2.10.1.1"/>
    </reaction>
</comment>
<dbReference type="Gene3D" id="2.170.190.11">
    <property type="entry name" value="Molybdopterin biosynthesis moea protein, domain 3"/>
    <property type="match status" value="1"/>
</dbReference>
<dbReference type="EC" id="2.10.1.1" evidence="6"/>
<comment type="caution">
    <text evidence="9">The sequence shown here is derived from an EMBL/GenBank/DDBJ whole genome shotgun (WGS) entry which is preliminary data.</text>
</comment>
<sequence length="409" mass="42490">MSGLISVAEALARILASVPGPTEAETVALGLAHGRVLATTIHASRTQPPFPASAMDGYAVRAADVATVPATLRLVGTSAAGHGFSGSIGPGEAVRIFTGAPVPEGADAILIQEDADAEGEFVTARESVTARKFIRPAGLDFREGDVLMQAGETLDARRLALAAAAGHASLSVRRRPRIAILATGDELVRPGEPAAWDQIVASNSLAVEALAREAGADAIDLGIAADDLGALKSAVGRAREAGADLLVTLGGASVGDHDLVQQALSEAGMELGFWRVALRPGKPLMHGRLGPMLAIGLPGNPVSSIVCGLLFVVPAIRALLGDPQAGADRSEPATLGRDMPENDKREDYMRARLDTVPDRLPIATAETRQDSSMLAVLGRSEALLIREPYAPAARQGDPCRVIRLDRRIV</sequence>
<dbReference type="InterPro" id="IPR005110">
    <property type="entry name" value="MoeA_linker/N"/>
</dbReference>
<dbReference type="Gene3D" id="3.90.105.10">
    <property type="entry name" value="Molybdopterin biosynthesis moea protein, domain 2"/>
    <property type="match status" value="1"/>
</dbReference>
<dbReference type="Gene3D" id="2.40.340.10">
    <property type="entry name" value="MoeA, C-terminal, domain IV"/>
    <property type="match status" value="1"/>
</dbReference>
<keyword evidence="6" id="KW-0479">Metal-binding</keyword>
<dbReference type="SUPFAM" id="SSF63882">
    <property type="entry name" value="MoeA N-terminal region -like"/>
    <property type="match status" value="1"/>
</dbReference>
<dbReference type="NCBIfam" id="NF045515">
    <property type="entry name" value="Glp_gephyrin"/>
    <property type="match status" value="1"/>
</dbReference>
<evidence type="ECO:0000256" key="5">
    <source>
        <dbReference type="ARBA" id="ARBA00047317"/>
    </source>
</evidence>